<reference evidence="2 3" key="1">
    <citation type="submission" date="2024-09" db="EMBL/GenBank/DDBJ databases">
        <authorList>
            <person name="Ruan L."/>
        </authorList>
    </citation>
    <scope>NUCLEOTIDE SEQUENCE [LARGE SCALE GENOMIC DNA]</scope>
    <source>
        <strain evidence="2 3">D33</strain>
    </source>
</reference>
<keyword evidence="2" id="KW-0808">Transferase</keyword>
<dbReference type="EMBL" id="JBHILM010000009">
    <property type="protein sequence ID" value="MFB5681323.1"/>
    <property type="molecule type" value="Genomic_DNA"/>
</dbReference>
<comment type="caution">
    <text evidence="2">The sequence shown here is derived from an EMBL/GenBank/DDBJ whole genome shotgun (WGS) entry which is preliminary data.</text>
</comment>
<dbReference type="InterPro" id="IPR016181">
    <property type="entry name" value="Acyl_CoA_acyltransferase"/>
</dbReference>
<evidence type="ECO:0000313" key="3">
    <source>
        <dbReference type="Proteomes" id="UP001580407"/>
    </source>
</evidence>
<evidence type="ECO:0000259" key="1">
    <source>
        <dbReference type="PROSITE" id="PS51186"/>
    </source>
</evidence>
<dbReference type="Gene3D" id="3.40.630.30">
    <property type="match status" value="1"/>
</dbReference>
<dbReference type="SUPFAM" id="SSF55729">
    <property type="entry name" value="Acyl-CoA N-acyltransferases (Nat)"/>
    <property type="match status" value="1"/>
</dbReference>
<sequence>MCALSTLSIRICSDEDLDLLAVLNKQLIEDEQNDNSMTAKQLKERLRTFIHGGYKAYLFEECGETIGYALVDHGRQPLYLRQFFISRNCRRKGYGKLSFERLQHFLGVQNLDVEVMYWNSPGYEFWKSLGFRERSIYMRL</sequence>
<dbReference type="InterPro" id="IPR000182">
    <property type="entry name" value="GNAT_dom"/>
</dbReference>
<dbReference type="EC" id="2.3.-.-" evidence="2"/>
<keyword evidence="3" id="KW-1185">Reference proteome</keyword>
<gene>
    <name evidence="2" type="ORF">ACE3NQ_10410</name>
</gene>
<dbReference type="PROSITE" id="PS51186">
    <property type="entry name" value="GNAT"/>
    <property type="match status" value="1"/>
</dbReference>
<proteinExistence type="predicted"/>
<keyword evidence="2" id="KW-0012">Acyltransferase</keyword>
<dbReference type="Pfam" id="PF13673">
    <property type="entry name" value="Acetyltransf_10"/>
    <property type="match status" value="1"/>
</dbReference>
<protein>
    <submittedName>
        <fullName evidence="2">GNAT family N-acetyltransferase</fullName>
        <ecNumber evidence="2">2.3.-.-</ecNumber>
    </submittedName>
</protein>
<organism evidence="2 3">
    <name type="scientific">Paenibacillus terreus</name>
    <dbReference type="NCBI Taxonomy" id="1387834"/>
    <lineage>
        <taxon>Bacteria</taxon>
        <taxon>Bacillati</taxon>
        <taxon>Bacillota</taxon>
        <taxon>Bacilli</taxon>
        <taxon>Bacillales</taxon>
        <taxon>Paenibacillaceae</taxon>
        <taxon>Paenibacillus</taxon>
    </lineage>
</organism>
<accession>A0ABV5B6K5</accession>
<dbReference type="RefSeq" id="WP_375525107.1">
    <property type="nucleotide sequence ID" value="NZ_JBHILM010000009.1"/>
</dbReference>
<name>A0ABV5B6K5_9BACL</name>
<feature type="domain" description="N-acetyltransferase" evidence="1">
    <location>
        <begin position="7"/>
        <end position="140"/>
    </location>
</feature>
<dbReference type="Proteomes" id="UP001580407">
    <property type="component" value="Unassembled WGS sequence"/>
</dbReference>
<dbReference type="GO" id="GO:0016746">
    <property type="term" value="F:acyltransferase activity"/>
    <property type="evidence" value="ECO:0007669"/>
    <property type="project" value="UniProtKB-KW"/>
</dbReference>
<evidence type="ECO:0000313" key="2">
    <source>
        <dbReference type="EMBL" id="MFB5681323.1"/>
    </source>
</evidence>
<dbReference type="CDD" id="cd04301">
    <property type="entry name" value="NAT_SF"/>
    <property type="match status" value="1"/>
</dbReference>